<evidence type="ECO:0000256" key="7">
    <source>
        <dbReference type="ARBA" id="ARBA00023065"/>
    </source>
</evidence>
<feature type="transmembrane region" description="Helical" evidence="12">
    <location>
        <begin position="267"/>
        <end position="289"/>
    </location>
</feature>
<dbReference type="PANTHER" id="PTHR46480">
    <property type="entry name" value="F20B24.22"/>
    <property type="match status" value="1"/>
</dbReference>
<accession>A0A158R8Q4</accession>
<evidence type="ECO:0000256" key="12">
    <source>
        <dbReference type="SAM" id="Phobius"/>
    </source>
</evidence>
<feature type="coiled-coil region" evidence="10">
    <location>
        <begin position="362"/>
        <end position="389"/>
    </location>
</feature>
<feature type="compositionally biased region" description="Basic residues" evidence="11">
    <location>
        <begin position="726"/>
        <end position="735"/>
    </location>
</feature>
<dbReference type="InterPro" id="IPR031846">
    <property type="entry name" value="Hvcn1"/>
</dbReference>
<evidence type="ECO:0000256" key="9">
    <source>
        <dbReference type="ARBA" id="ARBA00023303"/>
    </source>
</evidence>
<proteinExistence type="predicted"/>
<dbReference type="Gene3D" id="1.20.120.350">
    <property type="entry name" value="Voltage-gated potassium channels. Chain C"/>
    <property type="match status" value="1"/>
</dbReference>
<evidence type="ECO:0000313" key="15">
    <source>
        <dbReference type="WBParaSite" id="TASK_0000587701-mRNA-1"/>
    </source>
</evidence>
<evidence type="ECO:0000256" key="10">
    <source>
        <dbReference type="SAM" id="Coils"/>
    </source>
</evidence>
<keyword evidence="8 12" id="KW-0472">Membrane</keyword>
<dbReference type="InterPro" id="IPR027359">
    <property type="entry name" value="Volt_channel_dom_sf"/>
</dbReference>
<keyword evidence="2" id="KW-0813">Transport</keyword>
<gene>
    <name evidence="13" type="ORF">TASK_LOCUS5878</name>
</gene>
<protein>
    <submittedName>
        <fullName evidence="15">Voltage-gated hydrogen channel 1</fullName>
    </submittedName>
</protein>
<evidence type="ECO:0000256" key="1">
    <source>
        <dbReference type="ARBA" id="ARBA00004651"/>
    </source>
</evidence>
<keyword evidence="5" id="KW-0851">Voltage-gated channel</keyword>
<keyword evidence="14" id="KW-1185">Reference proteome</keyword>
<evidence type="ECO:0000256" key="8">
    <source>
        <dbReference type="ARBA" id="ARBA00023136"/>
    </source>
</evidence>
<dbReference type="OrthoDB" id="427456at2759"/>
<feature type="compositionally biased region" description="Polar residues" evidence="11">
    <location>
        <begin position="738"/>
        <end position="749"/>
    </location>
</feature>
<evidence type="ECO:0000256" key="3">
    <source>
        <dbReference type="ARBA" id="ARBA00022475"/>
    </source>
</evidence>
<organism evidence="15">
    <name type="scientific">Taenia asiatica</name>
    <name type="common">Asian tapeworm</name>
    <dbReference type="NCBI Taxonomy" id="60517"/>
    <lineage>
        <taxon>Eukaryota</taxon>
        <taxon>Metazoa</taxon>
        <taxon>Spiralia</taxon>
        <taxon>Lophotrochozoa</taxon>
        <taxon>Platyhelminthes</taxon>
        <taxon>Cestoda</taxon>
        <taxon>Eucestoda</taxon>
        <taxon>Cyclophyllidea</taxon>
        <taxon>Taeniidae</taxon>
        <taxon>Taenia</taxon>
    </lineage>
</organism>
<reference evidence="13 14" key="2">
    <citation type="submission" date="2018-11" db="EMBL/GenBank/DDBJ databases">
        <authorList>
            <consortium name="Pathogen Informatics"/>
        </authorList>
    </citation>
    <scope>NUCLEOTIDE SEQUENCE [LARGE SCALE GENOMIC DNA]</scope>
</reference>
<evidence type="ECO:0000256" key="2">
    <source>
        <dbReference type="ARBA" id="ARBA00022448"/>
    </source>
</evidence>
<feature type="region of interest" description="Disordered" evidence="11">
    <location>
        <begin position="720"/>
        <end position="749"/>
    </location>
</feature>
<evidence type="ECO:0000256" key="5">
    <source>
        <dbReference type="ARBA" id="ARBA00022882"/>
    </source>
</evidence>
<feature type="compositionally biased region" description="Polar residues" evidence="11">
    <location>
        <begin position="10"/>
        <end position="19"/>
    </location>
</feature>
<dbReference type="GO" id="GO:0030171">
    <property type="term" value="F:voltage-gated proton channel activity"/>
    <property type="evidence" value="ECO:0007669"/>
    <property type="project" value="InterPro"/>
</dbReference>
<dbReference type="PANTHER" id="PTHR46480:SF1">
    <property type="entry name" value="VOLTAGE-GATED HYDROGEN CHANNEL 1"/>
    <property type="match status" value="1"/>
</dbReference>
<comment type="subcellular location">
    <subcellularLocation>
        <location evidence="1">Cell membrane</location>
        <topology evidence="1">Multi-pass membrane protein</topology>
    </subcellularLocation>
</comment>
<sequence>MKRMIEKSLRQQQMHQSHSNQRRKGTLEKMTSVISDESRETDDLVRYSGYNYELGWANSKTFIKQLAKDNIDPSLLNEELQRHAENRRRQSWRSRCLGRIRSNFAQILLCLLVLVDSGIVISEIILEIRSIQNYKELFNNRAQHLNYLMATHDFRWTGSWCSSVGVTSDEGHSDHQTQWFHIAQGYHQAIFPLGSTASMDEHQLTVLGDFIQCWQTYVQFATRTQENGCNSVLRRRCAQLNTTEIRPPETSTREMMNPAMLHYASEVMHFVSIGVTGLFIAFTVLKIVCLGRKFFSDIYEVTDALVILVSFVSDISYIKLDSQEISAMVILLLWRIVRLINAMLMYERQRCEFRVILQKRARRLQERKVDNLQRNKELFQKHITNLEELARNLGCSEESIRDCKPRYVYHSKEQTQNALKSIAALTTGFMGGLVGAPFAQKESITRFTANSPPTHNANRVSQLSLTAGDTCSSGAYDSLNSCKGMLASLTHEDGASSPGSLNSLPTSSRKELMMRSQAENLVRNVLLHRISNAIEESEAAFYHQHCFSPRRKNSGPERPERTRMKGLFGGAYRKQVSFEGRKERGKSLDLGIAPITTRRRQTLGPLNKLSIHLSHRGLTNPLYQKHHQVTNAAFDTDDSESASIRFSLPHQHALALPEEDAPRLTDSSQHPLPTTPILQINEFETHNEDEDNIDEDDCGDISDNETVEDVCIDGKDSKAYGEGKTKTKRWRRRKRTSDTNGSCRSSEGLSVTAASASGIHGLMRRNSYCHMRLMPPDKQQLLLPERKARSENGSQRTIVRTSSERRFYTSPMVSITKYILINYPFYVMRSLHSFKRF</sequence>
<evidence type="ECO:0000256" key="4">
    <source>
        <dbReference type="ARBA" id="ARBA00022692"/>
    </source>
</evidence>
<keyword evidence="3" id="KW-1003">Cell membrane</keyword>
<keyword evidence="10" id="KW-0175">Coiled coil</keyword>
<evidence type="ECO:0000313" key="14">
    <source>
        <dbReference type="Proteomes" id="UP000282613"/>
    </source>
</evidence>
<evidence type="ECO:0000313" key="13">
    <source>
        <dbReference type="EMBL" id="VDK35785.1"/>
    </source>
</evidence>
<dbReference type="WBParaSite" id="TASK_0000587701-mRNA-1">
    <property type="protein sequence ID" value="TASK_0000587701-mRNA-1"/>
    <property type="gene ID" value="TASK_0000587701"/>
</dbReference>
<keyword evidence="9" id="KW-0407">Ion channel</keyword>
<reference evidence="15" key="1">
    <citation type="submission" date="2016-04" db="UniProtKB">
        <authorList>
            <consortium name="WormBaseParasite"/>
        </authorList>
    </citation>
    <scope>IDENTIFICATION</scope>
</reference>
<feature type="region of interest" description="Disordered" evidence="11">
    <location>
        <begin position="1"/>
        <end position="29"/>
    </location>
</feature>
<keyword evidence="7" id="KW-0406">Ion transport</keyword>
<dbReference type="EMBL" id="UYRS01018449">
    <property type="protein sequence ID" value="VDK35785.1"/>
    <property type="molecule type" value="Genomic_DNA"/>
</dbReference>
<dbReference type="GO" id="GO:0005886">
    <property type="term" value="C:plasma membrane"/>
    <property type="evidence" value="ECO:0007669"/>
    <property type="project" value="UniProtKB-SubCell"/>
</dbReference>
<dbReference type="AlphaFoldDB" id="A0A158R8Q4"/>
<name>A0A158R8Q4_TAEAS</name>
<evidence type="ECO:0000256" key="6">
    <source>
        <dbReference type="ARBA" id="ARBA00022989"/>
    </source>
</evidence>
<dbReference type="Proteomes" id="UP000282613">
    <property type="component" value="Unassembled WGS sequence"/>
</dbReference>
<keyword evidence="4 12" id="KW-0812">Transmembrane</keyword>
<feature type="transmembrane region" description="Helical" evidence="12">
    <location>
        <begin position="103"/>
        <end position="126"/>
    </location>
</feature>
<dbReference type="GO" id="GO:0034702">
    <property type="term" value="C:monoatomic ion channel complex"/>
    <property type="evidence" value="ECO:0007669"/>
    <property type="project" value="UniProtKB-KW"/>
</dbReference>
<keyword evidence="6 12" id="KW-1133">Transmembrane helix</keyword>
<evidence type="ECO:0000256" key="11">
    <source>
        <dbReference type="SAM" id="MobiDB-lite"/>
    </source>
</evidence>